<sequence length="334" mass="37483">MKLAVFNIRDDEKKALKQWKENNKEVDIVVETSEGLNKSNMQLIKGTDGVVLAQNKPFEKEVYDYAKEQGIKVFATRSAGFDIYDLSLMDEYGIKMTNVPSYSPNAIAEHVVTTTLYISRNIKKIMKRVEKHNFSWKPEILSRELRTLKVGVIGTGRIGTQVAKLFNSLGAEVLGYDIYKNDVAKNILTYVDTMDELIKQSDVITLHMPAIKEYHHLVNDEFISKMKDNSILINAARGMLVDTKAVIKGLDSGKLLGAGLDVYENEADYVPKDFSKQGIKDSMLQTIIDREDIIYTPHTAFYTTTAIENLVEGGLESAVDVIKTGKSDNIVNSK</sequence>
<dbReference type="InterPro" id="IPR029753">
    <property type="entry name" value="D-isomer_DH_CS"/>
</dbReference>
<dbReference type="SUPFAM" id="SSF52283">
    <property type="entry name" value="Formate/glycerate dehydrogenase catalytic domain-like"/>
    <property type="match status" value="1"/>
</dbReference>
<dbReference type="EMBL" id="LSDB01000004">
    <property type="protein sequence ID" value="KXB58860.1"/>
    <property type="molecule type" value="Genomic_DNA"/>
</dbReference>
<dbReference type="PROSITE" id="PS00065">
    <property type="entry name" value="D_2_HYDROXYACID_DH_1"/>
    <property type="match status" value="1"/>
</dbReference>
<dbReference type="Gene3D" id="3.40.50.720">
    <property type="entry name" value="NAD(P)-binding Rossmann-like Domain"/>
    <property type="match status" value="2"/>
</dbReference>
<dbReference type="PROSITE" id="PS00671">
    <property type="entry name" value="D_2_HYDROXYACID_DH_3"/>
    <property type="match status" value="1"/>
</dbReference>
<dbReference type="CDD" id="cd12186">
    <property type="entry name" value="LDH"/>
    <property type="match status" value="1"/>
</dbReference>
<dbReference type="InterPro" id="IPR006140">
    <property type="entry name" value="D-isomer_DH_NAD-bd"/>
</dbReference>
<evidence type="ECO:0000313" key="7">
    <source>
        <dbReference type="EMBL" id="KXB58860.1"/>
    </source>
</evidence>
<dbReference type="Proteomes" id="UP000070467">
    <property type="component" value="Unassembled WGS sequence"/>
</dbReference>
<proteinExistence type="inferred from homology"/>
<keyword evidence="8" id="KW-1185">Reference proteome</keyword>
<evidence type="ECO:0000259" key="5">
    <source>
        <dbReference type="Pfam" id="PF00389"/>
    </source>
</evidence>
<protein>
    <submittedName>
        <fullName evidence="7">D-lactate dehydrogenase</fullName>
    </submittedName>
</protein>
<dbReference type="InterPro" id="IPR058205">
    <property type="entry name" value="D-LDH-like"/>
</dbReference>
<evidence type="ECO:0000256" key="3">
    <source>
        <dbReference type="ARBA" id="ARBA00023027"/>
    </source>
</evidence>
<feature type="domain" description="D-isomer specific 2-hydroxyacid dehydrogenase NAD-binding" evidence="6">
    <location>
        <begin position="114"/>
        <end position="300"/>
    </location>
</feature>
<keyword evidence="2 4" id="KW-0560">Oxidoreductase</keyword>
<dbReference type="Pfam" id="PF02826">
    <property type="entry name" value="2-Hacid_dh_C"/>
    <property type="match status" value="1"/>
</dbReference>
<dbReference type="InterPro" id="IPR036291">
    <property type="entry name" value="NAD(P)-bd_dom_sf"/>
</dbReference>
<name>A0ABR5TNB5_9BACL</name>
<reference evidence="7 8" key="1">
    <citation type="submission" date="2016-01" db="EMBL/GenBank/DDBJ databases">
        <authorList>
            <person name="Mitreva M."/>
            <person name="Pepin K.H."/>
            <person name="Mihindukulasuriya K.A."/>
            <person name="Fulton R."/>
            <person name="Fronick C."/>
            <person name="O'Laughlin M."/>
            <person name="Miner T."/>
            <person name="Herter B."/>
            <person name="Rosa B.A."/>
            <person name="Cordes M."/>
            <person name="Tomlinson C."/>
            <person name="Wollam A."/>
            <person name="Palsikar V.B."/>
            <person name="Mardis E.R."/>
            <person name="Wilson R.K."/>
        </authorList>
    </citation>
    <scope>NUCLEOTIDE SEQUENCE [LARGE SCALE GENOMIC DNA]</scope>
    <source>
        <strain evidence="7 8">KA00071</strain>
    </source>
</reference>
<evidence type="ECO:0000313" key="8">
    <source>
        <dbReference type="Proteomes" id="UP000070467"/>
    </source>
</evidence>
<dbReference type="SUPFAM" id="SSF51735">
    <property type="entry name" value="NAD(P)-binding Rossmann-fold domains"/>
    <property type="match status" value="1"/>
</dbReference>
<dbReference type="RefSeq" id="WP_066128705.1">
    <property type="nucleotide sequence ID" value="NZ_KQ959857.1"/>
</dbReference>
<keyword evidence="3" id="KW-0520">NAD</keyword>
<dbReference type="InterPro" id="IPR006139">
    <property type="entry name" value="D-isomer_2_OHA_DH_cat_dom"/>
</dbReference>
<evidence type="ECO:0000256" key="2">
    <source>
        <dbReference type="ARBA" id="ARBA00023002"/>
    </source>
</evidence>
<feature type="domain" description="D-isomer specific 2-hydroxyacid dehydrogenase catalytic" evidence="5">
    <location>
        <begin position="5"/>
        <end position="332"/>
    </location>
</feature>
<evidence type="ECO:0000259" key="6">
    <source>
        <dbReference type="Pfam" id="PF02826"/>
    </source>
</evidence>
<gene>
    <name evidence="7" type="ORF">HMPREF1871_00173</name>
</gene>
<comment type="caution">
    <text evidence="7">The sequence shown here is derived from an EMBL/GenBank/DDBJ whole genome shotgun (WGS) entry which is preliminary data.</text>
</comment>
<dbReference type="PANTHER" id="PTHR43026">
    <property type="entry name" value="2-HYDROXYACID DEHYDROGENASE HOMOLOG 1-RELATED"/>
    <property type="match status" value="1"/>
</dbReference>
<dbReference type="InterPro" id="IPR029752">
    <property type="entry name" value="D-isomer_DH_CS1"/>
</dbReference>
<evidence type="ECO:0000256" key="4">
    <source>
        <dbReference type="RuleBase" id="RU003719"/>
    </source>
</evidence>
<comment type="similarity">
    <text evidence="1 4">Belongs to the D-isomer specific 2-hydroxyacid dehydrogenase family.</text>
</comment>
<dbReference type="Pfam" id="PF00389">
    <property type="entry name" value="2-Hacid_dh"/>
    <property type="match status" value="1"/>
</dbReference>
<organism evidence="7 8">
    <name type="scientific">Gemelliphila asaccharolytica</name>
    <dbReference type="NCBI Taxonomy" id="502393"/>
    <lineage>
        <taxon>Bacteria</taxon>
        <taxon>Bacillati</taxon>
        <taxon>Bacillota</taxon>
        <taxon>Bacilli</taxon>
        <taxon>Bacillales</taxon>
        <taxon>Gemellaceae</taxon>
        <taxon>Gemelliphila</taxon>
    </lineage>
</organism>
<evidence type="ECO:0000256" key="1">
    <source>
        <dbReference type="ARBA" id="ARBA00005854"/>
    </source>
</evidence>
<accession>A0ABR5TNB5</accession>
<dbReference type="PANTHER" id="PTHR43026:SF1">
    <property type="entry name" value="2-HYDROXYACID DEHYDROGENASE HOMOLOG 1-RELATED"/>
    <property type="match status" value="1"/>
</dbReference>
<dbReference type="NCBIfam" id="NF006374">
    <property type="entry name" value="PRK08605.1"/>
    <property type="match status" value="1"/>
</dbReference>